<comment type="function">
    <text evidence="9 10">This protein specifically catalyzes the removal of signal peptides from prolipoproteins.</text>
</comment>
<reference evidence="12 13" key="1">
    <citation type="submission" date="2023-03" db="EMBL/GenBank/DDBJ databases">
        <title>Host association and intracellularity evolved multiple times independently in the Rickettsiales.</title>
        <authorList>
            <person name="Castelli M."/>
            <person name="Nardi T."/>
            <person name="Gammuto L."/>
            <person name="Bellinzona G."/>
            <person name="Sabaneyeva E."/>
            <person name="Potekhin A."/>
            <person name="Serra V."/>
            <person name="Petroni G."/>
            <person name="Sassera D."/>
        </authorList>
    </citation>
    <scope>NUCLEOTIDE SEQUENCE [LARGE SCALE GENOMIC DNA]</scope>
    <source>
        <strain evidence="12 13">Sr 2-6</strain>
    </source>
</reference>
<dbReference type="EC" id="3.4.23.36" evidence="9"/>
<dbReference type="Pfam" id="PF01252">
    <property type="entry name" value="Peptidase_A8"/>
    <property type="match status" value="1"/>
</dbReference>
<evidence type="ECO:0000256" key="11">
    <source>
        <dbReference type="RuleBase" id="RU004181"/>
    </source>
</evidence>
<keyword evidence="5 9" id="KW-0064">Aspartyl protease</keyword>
<evidence type="ECO:0000313" key="13">
    <source>
        <dbReference type="Proteomes" id="UP001291687"/>
    </source>
</evidence>
<evidence type="ECO:0000313" key="12">
    <source>
        <dbReference type="EMBL" id="MEA0970313.1"/>
    </source>
</evidence>
<organism evidence="12 13">
    <name type="scientific">Candidatus Megaera venefica</name>
    <dbReference type="NCBI Taxonomy" id="2055910"/>
    <lineage>
        <taxon>Bacteria</taxon>
        <taxon>Pseudomonadati</taxon>
        <taxon>Pseudomonadota</taxon>
        <taxon>Alphaproteobacteria</taxon>
        <taxon>Rickettsiales</taxon>
        <taxon>Rickettsiaceae</taxon>
        <taxon>Candidatus Megaera</taxon>
    </lineage>
</organism>
<dbReference type="PRINTS" id="PR00781">
    <property type="entry name" value="LIPOSIGPTASE"/>
</dbReference>
<keyword evidence="12" id="KW-0449">Lipoprotein</keyword>
<feature type="active site" evidence="9">
    <location>
        <position position="138"/>
    </location>
</feature>
<proteinExistence type="inferred from homology"/>
<dbReference type="InterPro" id="IPR001872">
    <property type="entry name" value="Peptidase_A8"/>
</dbReference>
<feature type="active site" evidence="9">
    <location>
        <position position="120"/>
    </location>
</feature>
<evidence type="ECO:0000256" key="3">
    <source>
        <dbReference type="ARBA" id="ARBA00022670"/>
    </source>
</evidence>
<keyword evidence="13" id="KW-1185">Reference proteome</keyword>
<dbReference type="EMBL" id="JARJFB010000011">
    <property type="protein sequence ID" value="MEA0970313.1"/>
    <property type="molecule type" value="Genomic_DNA"/>
</dbReference>
<feature type="transmembrane region" description="Helical" evidence="9">
    <location>
        <begin position="66"/>
        <end position="87"/>
    </location>
</feature>
<feature type="transmembrane region" description="Helical" evidence="9">
    <location>
        <begin position="6"/>
        <end position="29"/>
    </location>
</feature>
<dbReference type="RefSeq" id="WP_322776217.1">
    <property type="nucleotide sequence ID" value="NZ_JARJFB010000011.1"/>
</dbReference>
<keyword evidence="2 9" id="KW-1003">Cell membrane</keyword>
<keyword evidence="8 9" id="KW-0472">Membrane</keyword>
<evidence type="ECO:0000256" key="10">
    <source>
        <dbReference type="RuleBase" id="RU000594"/>
    </source>
</evidence>
<comment type="caution">
    <text evidence="12">The sequence shown here is derived from an EMBL/GenBank/DDBJ whole genome shotgun (WGS) entry which is preliminary data.</text>
</comment>
<feature type="transmembrane region" description="Helical" evidence="9">
    <location>
        <begin position="92"/>
        <end position="110"/>
    </location>
</feature>
<keyword evidence="7 9" id="KW-1133">Transmembrane helix</keyword>
<sequence length="165" mass="19333">MTRKSIIYYLFLILLLVAADQVSKTLLILHLKTQPGYLKEIFPFLDFVYAWNYGISFGLFREYYQYSNYVFLAFNSFIIIYLAYIFYNSKNVFAQIGMALVIGGALGNLFDRIFRGAVFDFLYFHYHGFSFPVFNLADSFITIGACFFIYSYIIEWLHPSDKEAS</sequence>
<comment type="subcellular location">
    <subcellularLocation>
        <location evidence="9">Cell membrane</location>
        <topology evidence="9">Multi-pass membrane protein</topology>
    </subcellularLocation>
</comment>
<keyword evidence="4 9" id="KW-0812">Transmembrane</keyword>
<name>A0ABU5NAW1_9RICK</name>
<comment type="similarity">
    <text evidence="1 9 11">Belongs to the peptidase A8 family.</text>
</comment>
<evidence type="ECO:0000256" key="5">
    <source>
        <dbReference type="ARBA" id="ARBA00022750"/>
    </source>
</evidence>
<evidence type="ECO:0000256" key="7">
    <source>
        <dbReference type="ARBA" id="ARBA00022989"/>
    </source>
</evidence>
<protein>
    <recommendedName>
        <fullName evidence="9">Lipoprotein signal peptidase</fullName>
        <ecNumber evidence="9">3.4.23.36</ecNumber>
    </recommendedName>
    <alternativeName>
        <fullName evidence="9">Prolipoprotein signal peptidase</fullName>
    </alternativeName>
    <alternativeName>
        <fullName evidence="9">Signal peptidase II</fullName>
        <shortName evidence="9">SPase II</shortName>
    </alternativeName>
</protein>
<evidence type="ECO:0000256" key="8">
    <source>
        <dbReference type="ARBA" id="ARBA00023136"/>
    </source>
</evidence>
<dbReference type="NCBIfam" id="TIGR00077">
    <property type="entry name" value="lspA"/>
    <property type="match status" value="1"/>
</dbReference>
<feature type="transmembrane region" description="Helical" evidence="9">
    <location>
        <begin position="130"/>
        <end position="153"/>
    </location>
</feature>
<evidence type="ECO:0000256" key="1">
    <source>
        <dbReference type="ARBA" id="ARBA00006139"/>
    </source>
</evidence>
<keyword evidence="6 9" id="KW-0378">Hydrolase</keyword>
<dbReference type="PROSITE" id="PS00855">
    <property type="entry name" value="SPASE_II"/>
    <property type="match status" value="1"/>
</dbReference>
<dbReference type="PANTHER" id="PTHR33695:SF1">
    <property type="entry name" value="LIPOPROTEIN SIGNAL PEPTIDASE"/>
    <property type="match status" value="1"/>
</dbReference>
<evidence type="ECO:0000256" key="9">
    <source>
        <dbReference type="HAMAP-Rule" id="MF_00161"/>
    </source>
</evidence>
<keyword evidence="3 9" id="KW-0645">Protease</keyword>
<dbReference type="PANTHER" id="PTHR33695">
    <property type="entry name" value="LIPOPROTEIN SIGNAL PEPTIDASE"/>
    <property type="match status" value="1"/>
</dbReference>
<evidence type="ECO:0000256" key="4">
    <source>
        <dbReference type="ARBA" id="ARBA00022692"/>
    </source>
</evidence>
<dbReference type="HAMAP" id="MF_00161">
    <property type="entry name" value="LspA"/>
    <property type="match status" value="1"/>
</dbReference>
<feature type="transmembrane region" description="Helical" evidence="9">
    <location>
        <begin position="41"/>
        <end position="60"/>
    </location>
</feature>
<comment type="pathway">
    <text evidence="9">Protein modification; lipoprotein biosynthesis (signal peptide cleavage).</text>
</comment>
<evidence type="ECO:0000256" key="6">
    <source>
        <dbReference type="ARBA" id="ARBA00022801"/>
    </source>
</evidence>
<accession>A0ABU5NAW1</accession>
<dbReference type="Proteomes" id="UP001291687">
    <property type="component" value="Unassembled WGS sequence"/>
</dbReference>
<gene>
    <name evidence="9" type="primary">lspA</name>
    <name evidence="12" type="ORF">Megvenef_00272</name>
</gene>
<comment type="catalytic activity">
    <reaction evidence="9 10">
        <text>Release of signal peptides from bacterial membrane prolipoproteins. Hydrolyzes -Xaa-Yaa-Zaa-|-(S,diacylglyceryl)Cys-, in which Xaa is hydrophobic (preferably Leu), and Yaa (Ala or Ser) and Zaa (Gly or Ala) have small, neutral side chains.</text>
        <dbReference type="EC" id="3.4.23.36"/>
    </reaction>
</comment>
<evidence type="ECO:0000256" key="2">
    <source>
        <dbReference type="ARBA" id="ARBA00022475"/>
    </source>
</evidence>